<dbReference type="InterPro" id="IPR001763">
    <property type="entry name" value="Rhodanese-like_dom"/>
</dbReference>
<dbReference type="SMART" id="SM00450">
    <property type="entry name" value="RHOD"/>
    <property type="match status" value="2"/>
</dbReference>
<keyword evidence="1" id="KW-0479">Metal-binding</keyword>
<dbReference type="SUPFAM" id="SSF56281">
    <property type="entry name" value="Metallo-hydrolase/oxidoreductase"/>
    <property type="match status" value="1"/>
</dbReference>
<dbReference type="PROSITE" id="PS00380">
    <property type="entry name" value="RHODANESE_1"/>
    <property type="match status" value="1"/>
</dbReference>
<keyword evidence="4" id="KW-1185">Reference proteome</keyword>
<feature type="domain" description="Rhodanese" evidence="2">
    <location>
        <begin position="367"/>
        <end position="454"/>
    </location>
</feature>
<dbReference type="PROSITE" id="PS50206">
    <property type="entry name" value="RHODANESE_3"/>
    <property type="match status" value="2"/>
</dbReference>
<comment type="caution">
    <text evidence="3">The sequence shown here is derived from an EMBL/GenBank/DDBJ whole genome shotgun (WGS) entry which is preliminary data.</text>
</comment>
<dbReference type="PANTHER" id="PTHR43084">
    <property type="entry name" value="PERSULFIDE DIOXYGENASE ETHE1"/>
    <property type="match status" value="1"/>
</dbReference>
<dbReference type="InterPro" id="IPR036873">
    <property type="entry name" value="Rhodanese-like_dom_sf"/>
</dbReference>
<dbReference type="InterPro" id="IPR036866">
    <property type="entry name" value="RibonucZ/Hydroxyglut_hydro"/>
</dbReference>
<dbReference type="RefSeq" id="WP_379583777.1">
    <property type="nucleotide sequence ID" value="NZ_JBHSQW010000012.1"/>
</dbReference>
<dbReference type="SUPFAM" id="SSF52821">
    <property type="entry name" value="Rhodanese/Cell cycle control phosphatase"/>
    <property type="match status" value="2"/>
</dbReference>
<name>A0ABW1IZD4_9PSEU</name>
<dbReference type="EMBL" id="JBHSQW010000012">
    <property type="protein sequence ID" value="MFC5993801.1"/>
    <property type="molecule type" value="Genomic_DNA"/>
</dbReference>
<evidence type="ECO:0000259" key="2">
    <source>
        <dbReference type="PROSITE" id="PS50206"/>
    </source>
</evidence>
<dbReference type="CDD" id="cd00158">
    <property type="entry name" value="RHOD"/>
    <property type="match status" value="2"/>
</dbReference>
<dbReference type="InterPro" id="IPR001279">
    <property type="entry name" value="Metallo-B-lactamas"/>
</dbReference>
<protein>
    <submittedName>
        <fullName evidence="3">Rhodanese-like domain-containing protein</fullName>
    </submittedName>
</protein>
<gene>
    <name evidence="3" type="ORF">ACFQE5_06190</name>
</gene>
<dbReference type="InterPro" id="IPR044528">
    <property type="entry name" value="POD-like_MBL-fold"/>
</dbReference>
<accession>A0ABW1IZD4</accession>
<evidence type="ECO:0000313" key="4">
    <source>
        <dbReference type="Proteomes" id="UP001596302"/>
    </source>
</evidence>
<evidence type="ECO:0000313" key="3">
    <source>
        <dbReference type="EMBL" id="MFC5993801.1"/>
    </source>
</evidence>
<feature type="domain" description="Rhodanese" evidence="2">
    <location>
        <begin position="268"/>
        <end position="359"/>
    </location>
</feature>
<dbReference type="Pfam" id="PF00581">
    <property type="entry name" value="Rhodanese"/>
    <property type="match status" value="2"/>
</dbReference>
<reference evidence="4" key="1">
    <citation type="journal article" date="2019" name="Int. J. Syst. Evol. Microbiol.">
        <title>The Global Catalogue of Microorganisms (GCM) 10K type strain sequencing project: providing services to taxonomists for standard genome sequencing and annotation.</title>
        <authorList>
            <consortium name="The Broad Institute Genomics Platform"/>
            <consortium name="The Broad Institute Genome Sequencing Center for Infectious Disease"/>
            <person name="Wu L."/>
            <person name="Ma J."/>
        </authorList>
    </citation>
    <scope>NUCLEOTIDE SEQUENCE [LARGE SCALE GENOMIC DNA]</scope>
    <source>
        <strain evidence="4">CCM 8391</strain>
    </source>
</reference>
<proteinExistence type="predicted"/>
<dbReference type="CDD" id="cd07724">
    <property type="entry name" value="POD-like_MBL-fold"/>
    <property type="match status" value="1"/>
</dbReference>
<dbReference type="InterPro" id="IPR001307">
    <property type="entry name" value="Thiosulphate_STrfase_CS"/>
</dbReference>
<dbReference type="SMART" id="SM00849">
    <property type="entry name" value="Lactamase_B"/>
    <property type="match status" value="1"/>
</dbReference>
<sequence length="457" mass="48032">MTEPSVRPIPVVDEGLGNSSYVVDLGDGDALVVDPPRDLRGVRAAAERHGLAIRFAADTHLHADFLSGAVQLAHDDGAQVFASAAGRREFPHRGLVDGERVDLGGLLLAALATPGHTDEHLAFLLLDGDTPCGVFTGGSLIVGSAARTDLLGQERAEELARAQYRSVHRLTTLPPQTAVWPTHGAGSFCSAPPGVERTSTIGREIASNPLLQAPDADAFVETLIGSLGSYPPYFRRLAEQNRRGPRVLRAPDAGPLVPLPVAEVGRLQAQGALVVDVRPVPSWAAGHVPGTLSIPLRDQFATWLGWLVPADTPLVIVRDRDQDAEEIFWQAVKIGHERLAGELAGGMDAWAAAGLPTARTELVGAHEIGSRAVLDVRQRPEFAGGHLPGARHVELGALEAAADRLPDAPTVVMCGHGERAAGAASVLERADHHGLAVLVGGPDDWSRAAGRALETGS</sequence>
<dbReference type="InterPro" id="IPR051682">
    <property type="entry name" value="Mito_Persulfide_Diox"/>
</dbReference>
<dbReference type="PANTHER" id="PTHR43084:SF1">
    <property type="entry name" value="PERSULFIDE DIOXYGENASE ETHE1, MITOCHONDRIAL"/>
    <property type="match status" value="1"/>
</dbReference>
<dbReference type="Gene3D" id="3.60.15.10">
    <property type="entry name" value="Ribonuclease Z/Hydroxyacylglutathione hydrolase-like"/>
    <property type="match status" value="1"/>
</dbReference>
<organism evidence="3 4">
    <name type="scientific">Pseudonocardia hispaniensis</name>
    <dbReference type="NCBI Taxonomy" id="904933"/>
    <lineage>
        <taxon>Bacteria</taxon>
        <taxon>Bacillati</taxon>
        <taxon>Actinomycetota</taxon>
        <taxon>Actinomycetes</taxon>
        <taxon>Pseudonocardiales</taxon>
        <taxon>Pseudonocardiaceae</taxon>
        <taxon>Pseudonocardia</taxon>
    </lineage>
</organism>
<dbReference type="Gene3D" id="3.40.250.10">
    <property type="entry name" value="Rhodanese-like domain"/>
    <property type="match status" value="2"/>
</dbReference>
<dbReference type="Proteomes" id="UP001596302">
    <property type="component" value="Unassembled WGS sequence"/>
</dbReference>
<evidence type="ECO:0000256" key="1">
    <source>
        <dbReference type="ARBA" id="ARBA00022723"/>
    </source>
</evidence>